<protein>
    <submittedName>
        <fullName evidence="2">Uncharacterized protein</fullName>
    </submittedName>
</protein>
<keyword evidence="3" id="KW-1185">Reference proteome</keyword>
<keyword evidence="1" id="KW-0472">Membrane</keyword>
<feature type="transmembrane region" description="Helical" evidence="1">
    <location>
        <begin position="81"/>
        <end position="102"/>
    </location>
</feature>
<name>A0A5B7CG44_PORTR</name>
<keyword evidence="1" id="KW-0812">Transmembrane</keyword>
<dbReference type="AlphaFoldDB" id="A0A5B7CG44"/>
<keyword evidence="1" id="KW-1133">Transmembrane helix</keyword>
<organism evidence="2 3">
    <name type="scientific">Portunus trituberculatus</name>
    <name type="common">Swimming crab</name>
    <name type="synonym">Neptunus trituberculatus</name>
    <dbReference type="NCBI Taxonomy" id="210409"/>
    <lineage>
        <taxon>Eukaryota</taxon>
        <taxon>Metazoa</taxon>
        <taxon>Ecdysozoa</taxon>
        <taxon>Arthropoda</taxon>
        <taxon>Crustacea</taxon>
        <taxon>Multicrustacea</taxon>
        <taxon>Malacostraca</taxon>
        <taxon>Eumalacostraca</taxon>
        <taxon>Eucarida</taxon>
        <taxon>Decapoda</taxon>
        <taxon>Pleocyemata</taxon>
        <taxon>Brachyura</taxon>
        <taxon>Eubrachyura</taxon>
        <taxon>Portunoidea</taxon>
        <taxon>Portunidae</taxon>
        <taxon>Portuninae</taxon>
        <taxon>Portunus</taxon>
    </lineage>
</organism>
<comment type="caution">
    <text evidence="2">The sequence shown here is derived from an EMBL/GenBank/DDBJ whole genome shotgun (WGS) entry which is preliminary data.</text>
</comment>
<proteinExistence type="predicted"/>
<sequence>MYAYAGAYSGAYMGVGSGVGGLSGGSMTAPAAHHQVLATPTPIPPAAAAAAAAHTMTTTLPPTTVKRRTENSLKNTSIFKGLWKVVMEIVWAVMVVMVVVVVESQGRMGAVHRGLLHPCYIEPLPKCLLWRRECVR</sequence>
<gene>
    <name evidence="2" type="ORF">E2C01_001116</name>
</gene>
<evidence type="ECO:0000256" key="1">
    <source>
        <dbReference type="SAM" id="Phobius"/>
    </source>
</evidence>
<evidence type="ECO:0000313" key="2">
    <source>
        <dbReference type="EMBL" id="MPC08529.1"/>
    </source>
</evidence>
<reference evidence="2 3" key="1">
    <citation type="submission" date="2019-05" db="EMBL/GenBank/DDBJ databases">
        <title>Another draft genome of Portunus trituberculatus and its Hox gene families provides insights of decapod evolution.</title>
        <authorList>
            <person name="Jeong J.-H."/>
            <person name="Song I."/>
            <person name="Kim S."/>
            <person name="Choi T."/>
            <person name="Kim D."/>
            <person name="Ryu S."/>
            <person name="Kim W."/>
        </authorList>
    </citation>
    <scope>NUCLEOTIDE SEQUENCE [LARGE SCALE GENOMIC DNA]</scope>
    <source>
        <tissue evidence="2">Muscle</tissue>
    </source>
</reference>
<evidence type="ECO:0000313" key="3">
    <source>
        <dbReference type="Proteomes" id="UP000324222"/>
    </source>
</evidence>
<dbReference type="Proteomes" id="UP000324222">
    <property type="component" value="Unassembled WGS sequence"/>
</dbReference>
<accession>A0A5B7CG44</accession>
<dbReference type="EMBL" id="VSRR010000033">
    <property type="protein sequence ID" value="MPC08529.1"/>
    <property type="molecule type" value="Genomic_DNA"/>
</dbReference>